<feature type="compositionally biased region" description="Low complexity" evidence="1">
    <location>
        <begin position="259"/>
        <end position="269"/>
    </location>
</feature>
<feature type="compositionally biased region" description="Acidic residues" evidence="1">
    <location>
        <begin position="64"/>
        <end position="80"/>
    </location>
</feature>
<feature type="region of interest" description="Disordered" evidence="1">
    <location>
        <begin position="230"/>
        <end position="279"/>
    </location>
</feature>
<dbReference type="EMBL" id="HG792019">
    <property type="protein sequence ID" value="CDM36430.1"/>
    <property type="molecule type" value="Genomic_DNA"/>
</dbReference>
<dbReference type="OrthoDB" id="4307987at2759"/>
<reference evidence="2" key="1">
    <citation type="journal article" date="2014" name="Nat. Commun.">
        <title>Multiple recent horizontal transfers of a large genomic region in cheese making fungi.</title>
        <authorList>
            <person name="Cheeseman K."/>
            <person name="Ropars J."/>
            <person name="Renault P."/>
            <person name="Dupont J."/>
            <person name="Gouzy J."/>
            <person name="Branca A."/>
            <person name="Abraham A.L."/>
            <person name="Ceppi M."/>
            <person name="Conseiller E."/>
            <person name="Debuchy R."/>
            <person name="Malagnac F."/>
            <person name="Goarin A."/>
            <person name="Silar P."/>
            <person name="Lacoste S."/>
            <person name="Sallet E."/>
            <person name="Bensimon A."/>
            <person name="Giraud T."/>
            <person name="Brygoo Y."/>
        </authorList>
    </citation>
    <scope>NUCLEOTIDE SEQUENCE [LARGE SCALE GENOMIC DNA]</scope>
    <source>
        <strain evidence="2">FM164</strain>
    </source>
</reference>
<accession>W6QJ46</accession>
<feature type="compositionally biased region" description="Low complexity" evidence="1">
    <location>
        <begin position="160"/>
        <end position="175"/>
    </location>
</feature>
<dbReference type="AlphaFoldDB" id="W6QJ46"/>
<keyword evidence="3" id="KW-1185">Reference proteome</keyword>
<evidence type="ECO:0000256" key="1">
    <source>
        <dbReference type="SAM" id="MobiDB-lite"/>
    </source>
</evidence>
<protein>
    <submittedName>
        <fullName evidence="2">Uncharacterized protein</fullName>
    </submittedName>
</protein>
<evidence type="ECO:0000313" key="2">
    <source>
        <dbReference type="EMBL" id="CDM36430.1"/>
    </source>
</evidence>
<dbReference type="STRING" id="1365484.W6QJ46"/>
<dbReference type="Proteomes" id="UP000030686">
    <property type="component" value="Unassembled WGS sequence"/>
</dbReference>
<feature type="compositionally biased region" description="Acidic residues" evidence="1">
    <location>
        <begin position="196"/>
        <end position="209"/>
    </location>
</feature>
<organism evidence="2 3">
    <name type="scientific">Penicillium roqueforti (strain FM164)</name>
    <dbReference type="NCBI Taxonomy" id="1365484"/>
    <lineage>
        <taxon>Eukaryota</taxon>
        <taxon>Fungi</taxon>
        <taxon>Dikarya</taxon>
        <taxon>Ascomycota</taxon>
        <taxon>Pezizomycotina</taxon>
        <taxon>Eurotiomycetes</taxon>
        <taxon>Eurotiomycetidae</taxon>
        <taxon>Eurotiales</taxon>
        <taxon>Aspergillaceae</taxon>
        <taxon>Penicillium</taxon>
    </lineage>
</organism>
<evidence type="ECO:0000313" key="3">
    <source>
        <dbReference type="Proteomes" id="UP000030686"/>
    </source>
</evidence>
<feature type="region of interest" description="Disordered" evidence="1">
    <location>
        <begin position="15"/>
        <end position="209"/>
    </location>
</feature>
<gene>
    <name evidence="2" type="ORF">PROQFM164_S05g000263</name>
</gene>
<name>W6QJ46_PENRF</name>
<feature type="compositionally biased region" description="Low complexity" evidence="1">
    <location>
        <begin position="45"/>
        <end position="62"/>
    </location>
</feature>
<proteinExistence type="predicted"/>
<feature type="compositionally biased region" description="Polar residues" evidence="1">
    <location>
        <begin position="89"/>
        <end position="142"/>
    </location>
</feature>
<sequence>MLKKIRHSLRCFPRHRCDCDDDSQCSGDQSNHPRARVPERALRQPLPKNAAKSAAPANQPEANSEGEDGSEYEDSSDDYDPQAPPPSNVPLSTKGSHTGVTPAMSETNLDESSSSNDPYSLSTRNSYANSPELSDTGSNKASSGDEFYSVGTKNSHTGISPEMSDSSLSESQYESFPDSEESSSLLSASGIGEYNIDGDDYNGADDESLDLDQDDEILDLDEVMYDAEYSSGWSSTSSDRRRRRSLDSQAQADAEHRGLYGSRGSSGSSKRQRLDDSFDTASGRVRTGIELTVEDVTRYRNKGAQYQAWIDDPEEPGCQIQPATLTIEEMIDKKQQVPWKVHESYFIAEPMALQGGDVESMNIDRGGPRYRYTHLRQDPGPNTLEANEFEHRVTRGIIIAERLYREDGPHWNEVARAQYLLDFNLNTLRHVVFTDIGNEETGPYIRHELYPRLGVRWSQARDVECMKFEHGSAEYQELLGTKLGKAMACLILSSFPRGTMKITRIATWCNSTAPQMRFEIEPVIAA</sequence>
<dbReference type="OMA" id="GPRYRYT"/>